<dbReference type="InterPro" id="IPR035484">
    <property type="entry name" value="SIS_PGI/PMI_1"/>
</dbReference>
<dbReference type="CDD" id="cd05637">
    <property type="entry name" value="SIS_PGI_PMI_2"/>
    <property type="match status" value="1"/>
</dbReference>
<gene>
    <name evidence="4" type="ORF">HYY20_12485</name>
</gene>
<dbReference type="CDD" id="cd05017">
    <property type="entry name" value="SIS_PGI_PMI_1"/>
    <property type="match status" value="1"/>
</dbReference>
<sequence>MIQLDDQTVLKQIDRSDMERLLTAFPLQCQQGVRAGREANLRLAREHVRQIMIAGMGGSAIGGDLLRTYLRSDLPIPLWVIRNYHLPQFASPETLVFIVSYSGNTEETLSVFRDALQAGCQVVALTSGGMLRQECQAKGLPVISIPAGLPPRAALGYLFFPLLAVLEGSGLIPPQGEALQEIEGLLPELSQTYGPQQLTAQNPAKQLALRLQGRLPLIYGSQDHTEAVALRWKGQLNENSKQIAVCNVFPELNHNEIMGWEAAGEIMRLALFLFLRDVEDHPRVARRMEITAEIAAQHGGEVIHVSSQGKSRLARLFSLIYGGDFVSYYLALAKGVDPTPVASIDSLKKALDAR</sequence>
<comment type="caution">
    <text evidence="4">The sequence shown here is derived from an EMBL/GenBank/DDBJ whole genome shotgun (WGS) entry which is preliminary data.</text>
</comment>
<feature type="domain" description="SIS" evidence="3">
    <location>
        <begin position="39"/>
        <end position="174"/>
    </location>
</feature>
<evidence type="ECO:0000256" key="1">
    <source>
        <dbReference type="ARBA" id="ARBA00010523"/>
    </source>
</evidence>
<organism evidence="4 5">
    <name type="scientific">Tectimicrobiota bacterium</name>
    <dbReference type="NCBI Taxonomy" id="2528274"/>
    <lineage>
        <taxon>Bacteria</taxon>
        <taxon>Pseudomonadati</taxon>
        <taxon>Nitrospinota/Tectimicrobiota group</taxon>
        <taxon>Candidatus Tectimicrobiota</taxon>
    </lineage>
</organism>
<dbReference type="Pfam" id="PF10432">
    <property type="entry name" value="bact-PGI_C"/>
    <property type="match status" value="1"/>
</dbReference>
<evidence type="ECO:0000313" key="5">
    <source>
        <dbReference type="Proteomes" id="UP000769766"/>
    </source>
</evidence>
<dbReference type="InterPro" id="IPR019490">
    <property type="entry name" value="Glu6P/Mann6P_isomerase_C"/>
</dbReference>
<comment type="similarity">
    <text evidence="1">Belongs to the PGI/PMI family.</text>
</comment>
<dbReference type="SUPFAM" id="SSF53697">
    <property type="entry name" value="SIS domain"/>
    <property type="match status" value="1"/>
</dbReference>
<dbReference type="GO" id="GO:0004476">
    <property type="term" value="F:mannose-6-phosphate isomerase activity"/>
    <property type="evidence" value="ECO:0007669"/>
    <property type="project" value="InterPro"/>
</dbReference>
<evidence type="ECO:0000256" key="2">
    <source>
        <dbReference type="ARBA" id="ARBA00023235"/>
    </source>
</evidence>
<dbReference type="GO" id="GO:1901135">
    <property type="term" value="P:carbohydrate derivative metabolic process"/>
    <property type="evidence" value="ECO:0007669"/>
    <property type="project" value="InterPro"/>
</dbReference>
<dbReference type="Gene3D" id="3.40.50.10490">
    <property type="entry name" value="Glucose-6-phosphate isomerase like protein, domain 1"/>
    <property type="match status" value="2"/>
</dbReference>
<dbReference type="Proteomes" id="UP000769766">
    <property type="component" value="Unassembled WGS sequence"/>
</dbReference>
<dbReference type="NCBIfam" id="TIGR02128">
    <property type="entry name" value="G6PI_arch"/>
    <property type="match status" value="1"/>
</dbReference>
<dbReference type="AlphaFoldDB" id="A0A932CQL9"/>
<evidence type="ECO:0000313" key="4">
    <source>
        <dbReference type="EMBL" id="MBI2877688.1"/>
    </source>
</evidence>
<protein>
    <submittedName>
        <fullName evidence="4">Bifunctional phosphoglucose/phosphomannose isomerase</fullName>
    </submittedName>
</protein>
<evidence type="ECO:0000259" key="3">
    <source>
        <dbReference type="PROSITE" id="PS51464"/>
    </source>
</evidence>
<accession>A0A932CQL9</accession>
<dbReference type="InterPro" id="IPR001347">
    <property type="entry name" value="SIS_dom"/>
</dbReference>
<dbReference type="EMBL" id="JACPRF010000379">
    <property type="protein sequence ID" value="MBI2877688.1"/>
    <property type="molecule type" value="Genomic_DNA"/>
</dbReference>
<proteinExistence type="inferred from homology"/>
<dbReference type="NCBIfam" id="NF006423">
    <property type="entry name" value="PRK08674.1-2"/>
    <property type="match status" value="1"/>
</dbReference>
<dbReference type="NCBIfam" id="NF006426">
    <property type="entry name" value="PRK08674.1-6"/>
    <property type="match status" value="1"/>
</dbReference>
<keyword evidence="2 4" id="KW-0413">Isomerase</keyword>
<dbReference type="GO" id="GO:0004347">
    <property type="term" value="F:glucose-6-phosphate isomerase activity"/>
    <property type="evidence" value="ECO:0007669"/>
    <property type="project" value="InterPro"/>
</dbReference>
<name>A0A932CQL9_UNCTE</name>
<dbReference type="InterPro" id="IPR046348">
    <property type="entry name" value="SIS_dom_sf"/>
</dbReference>
<dbReference type="GO" id="GO:0097367">
    <property type="term" value="F:carbohydrate derivative binding"/>
    <property type="evidence" value="ECO:0007669"/>
    <property type="project" value="InterPro"/>
</dbReference>
<reference evidence="4" key="1">
    <citation type="submission" date="2020-07" db="EMBL/GenBank/DDBJ databases">
        <title>Huge and variable diversity of episymbiotic CPR bacteria and DPANN archaea in groundwater ecosystems.</title>
        <authorList>
            <person name="He C.Y."/>
            <person name="Keren R."/>
            <person name="Whittaker M."/>
            <person name="Farag I.F."/>
            <person name="Doudna J."/>
            <person name="Cate J.H.D."/>
            <person name="Banfield J.F."/>
        </authorList>
    </citation>
    <scope>NUCLEOTIDE SEQUENCE</scope>
    <source>
        <strain evidence="4">NC_groundwater_672_Ag_B-0.1um_62_36</strain>
    </source>
</reference>
<dbReference type="GO" id="GO:0005975">
    <property type="term" value="P:carbohydrate metabolic process"/>
    <property type="evidence" value="ECO:0007669"/>
    <property type="project" value="InterPro"/>
</dbReference>
<dbReference type="PROSITE" id="PS51464">
    <property type="entry name" value="SIS"/>
    <property type="match status" value="1"/>
</dbReference>